<reference evidence="1 2" key="1">
    <citation type="journal article" date="2011" name="J. Bacteriol.">
        <title>Genome Sequence of an Ammonia-Oxidizing Soil Archaeon, "Candidatus Nitrosoarchaeum koreensis" MY1.</title>
        <authorList>
            <person name="Kim B.K."/>
            <person name="Jung M.Y."/>
            <person name="Yu D.S."/>
            <person name="Park S.J."/>
            <person name="Oh T.K."/>
            <person name="Rhee S.K."/>
            <person name="Kim J.F."/>
        </authorList>
    </citation>
    <scope>NUCLEOTIDE SEQUENCE [LARGE SCALE GENOMIC DNA]</scope>
    <source>
        <strain evidence="1 2">MY1</strain>
    </source>
</reference>
<accession>F9CUP8</accession>
<proteinExistence type="predicted"/>
<evidence type="ECO:0000313" key="1">
    <source>
        <dbReference type="EMBL" id="EGP93094.1"/>
    </source>
</evidence>
<dbReference type="RefSeq" id="WP_007549751.1">
    <property type="nucleotide sequence ID" value="NZ_AFPU01000001.1"/>
</dbReference>
<dbReference type="STRING" id="1001994.MY1_0323"/>
<dbReference type="GeneID" id="56062603"/>
<dbReference type="OrthoDB" id="171at2157"/>
<evidence type="ECO:0000313" key="2">
    <source>
        <dbReference type="Proteomes" id="UP000004440"/>
    </source>
</evidence>
<dbReference type="Proteomes" id="UP000004440">
    <property type="component" value="Unassembled WGS sequence"/>
</dbReference>
<dbReference type="EMBL" id="AFPU01000001">
    <property type="protein sequence ID" value="EGP93094.1"/>
    <property type="molecule type" value="Genomic_DNA"/>
</dbReference>
<name>F9CUP8_9ARCH</name>
<organism evidence="1 2">
    <name type="scientific">Nitrosarchaeum koreense MY1</name>
    <dbReference type="NCBI Taxonomy" id="1001994"/>
    <lineage>
        <taxon>Archaea</taxon>
        <taxon>Nitrososphaerota</taxon>
        <taxon>Nitrososphaeria</taxon>
        <taxon>Nitrosopumilales</taxon>
        <taxon>Nitrosopumilaceae</taxon>
        <taxon>Nitrosarchaeum</taxon>
    </lineage>
</organism>
<sequence>MNELDEICLICSNTQSKHSEEQWSFCSKKLIDLGIMRYCEFCGVTKPAKGMHDRCSKCDEKYPFSNH</sequence>
<gene>
    <name evidence="1" type="ORF">MY1_0323</name>
</gene>
<protein>
    <submittedName>
        <fullName evidence="1">Uncharacterized protein</fullName>
    </submittedName>
</protein>
<dbReference type="AlphaFoldDB" id="F9CUP8"/>
<keyword evidence="2" id="KW-1185">Reference proteome</keyword>
<comment type="caution">
    <text evidence="1">The sequence shown here is derived from an EMBL/GenBank/DDBJ whole genome shotgun (WGS) entry which is preliminary data.</text>
</comment>